<comment type="pathway">
    <text evidence="3 4">Sulfur metabolism; hydrogen sulfide biosynthesis; sulfite from sulfate.</text>
</comment>
<keyword evidence="4" id="KW-0963">Cytoplasm</keyword>
<reference evidence="6 7" key="1">
    <citation type="submission" date="2019-03" db="EMBL/GenBank/DDBJ databases">
        <title>Whole genome sequence of a novel Rubrobacter taiwanensis strain, isolated from Yellowstone National Park.</title>
        <authorList>
            <person name="Freed S."/>
            <person name="Ramaley R.F."/>
            <person name="Kyndt J.A."/>
        </authorList>
    </citation>
    <scope>NUCLEOTIDE SEQUENCE [LARGE SCALE GENOMIC DNA]</scope>
    <source>
        <strain evidence="6 7">Yellowstone</strain>
    </source>
</reference>
<dbReference type="PIRSF" id="PIRSF000857">
    <property type="entry name" value="PAPS_reductase"/>
    <property type="match status" value="1"/>
</dbReference>
<comment type="similarity">
    <text evidence="1 4">Belongs to the PAPS reductase family. CysH subfamily.</text>
</comment>
<dbReference type="OrthoDB" id="9794018at2"/>
<dbReference type="GO" id="GO:0005737">
    <property type="term" value="C:cytoplasm"/>
    <property type="evidence" value="ECO:0007669"/>
    <property type="project" value="UniProtKB-SubCell"/>
</dbReference>
<dbReference type="EC" id="1.8.4.10" evidence="4"/>
<dbReference type="PANTHER" id="PTHR46509:SF1">
    <property type="entry name" value="PHOSPHOADENOSINE PHOSPHOSULFATE REDUCTASE"/>
    <property type="match status" value="1"/>
</dbReference>
<keyword evidence="7" id="KW-1185">Reference proteome</keyword>
<dbReference type="PANTHER" id="PTHR46509">
    <property type="entry name" value="PHOSPHOADENOSINE PHOSPHOSULFATE REDUCTASE"/>
    <property type="match status" value="1"/>
</dbReference>
<dbReference type="Proteomes" id="UP000295244">
    <property type="component" value="Unassembled WGS sequence"/>
</dbReference>
<dbReference type="AlphaFoldDB" id="A0A4R1B8D5"/>
<feature type="domain" description="Phosphoadenosine phosphosulphate reductase" evidence="5">
    <location>
        <begin position="44"/>
        <end position="213"/>
    </location>
</feature>
<dbReference type="GO" id="GO:0019379">
    <property type="term" value="P:sulfate assimilation, phosphoadenylyl sulfate reduction by phosphoadenylyl-sulfate reductase (thioredoxin)"/>
    <property type="evidence" value="ECO:0007669"/>
    <property type="project" value="UniProtKB-UniRule"/>
</dbReference>
<name>A0A4R1B8D5_9ACTN</name>
<gene>
    <name evidence="4" type="primary">cysH</name>
    <name evidence="6" type="ORF">E0L93_15080</name>
</gene>
<feature type="binding site" evidence="4">
    <location>
        <position position="210"/>
    </location>
    <ligand>
        <name>[4Fe-4S] cluster</name>
        <dbReference type="ChEBI" id="CHEBI:49883"/>
    </ligand>
</feature>
<comment type="catalytic activity">
    <reaction evidence="4">
        <text>[thioredoxin]-disulfide + sulfite + AMP + 2 H(+) = adenosine 5'-phosphosulfate + [thioredoxin]-dithiol</text>
        <dbReference type="Rhea" id="RHEA:21976"/>
        <dbReference type="Rhea" id="RHEA-COMP:10698"/>
        <dbReference type="Rhea" id="RHEA-COMP:10700"/>
        <dbReference type="ChEBI" id="CHEBI:15378"/>
        <dbReference type="ChEBI" id="CHEBI:17359"/>
        <dbReference type="ChEBI" id="CHEBI:29950"/>
        <dbReference type="ChEBI" id="CHEBI:50058"/>
        <dbReference type="ChEBI" id="CHEBI:58243"/>
        <dbReference type="ChEBI" id="CHEBI:456215"/>
        <dbReference type="EC" id="1.8.4.10"/>
    </reaction>
</comment>
<dbReference type="GO" id="GO:0051539">
    <property type="term" value="F:4 iron, 4 sulfur cluster binding"/>
    <property type="evidence" value="ECO:0007669"/>
    <property type="project" value="UniProtKB-UniRule"/>
</dbReference>
<evidence type="ECO:0000259" key="5">
    <source>
        <dbReference type="Pfam" id="PF01507"/>
    </source>
</evidence>
<dbReference type="InterPro" id="IPR014729">
    <property type="entry name" value="Rossmann-like_a/b/a_fold"/>
</dbReference>
<dbReference type="SUPFAM" id="SSF52402">
    <property type="entry name" value="Adenine nucleotide alpha hydrolases-like"/>
    <property type="match status" value="1"/>
</dbReference>
<comment type="subcellular location">
    <subcellularLocation>
        <location evidence="4">Cytoplasm</location>
    </subcellularLocation>
</comment>
<dbReference type="Pfam" id="PF01507">
    <property type="entry name" value="PAPS_reduct"/>
    <property type="match status" value="1"/>
</dbReference>
<comment type="function">
    <text evidence="4">Catalyzes the formation of sulfite from adenosine 5'-phosphosulfate (APS) using thioredoxin as an electron donor.</text>
</comment>
<feature type="binding site" evidence="4">
    <location>
        <position position="207"/>
    </location>
    <ligand>
        <name>[4Fe-4S] cluster</name>
        <dbReference type="ChEBI" id="CHEBI:49883"/>
    </ligand>
</feature>
<keyword evidence="4" id="KW-0408">Iron</keyword>
<dbReference type="HAMAP" id="MF_00063">
    <property type="entry name" value="CysH"/>
    <property type="match status" value="1"/>
</dbReference>
<dbReference type="GO" id="GO:0043866">
    <property type="term" value="F:adenylyl-sulfate reductase (thioredoxin) activity"/>
    <property type="evidence" value="ECO:0007669"/>
    <property type="project" value="UniProtKB-EC"/>
</dbReference>
<evidence type="ECO:0000256" key="2">
    <source>
        <dbReference type="ARBA" id="ARBA00023002"/>
    </source>
</evidence>
<accession>A0A4R1B8D5</accession>
<dbReference type="EMBL" id="SKBU01000041">
    <property type="protein sequence ID" value="TCJ13208.1"/>
    <property type="molecule type" value="Genomic_DNA"/>
</dbReference>
<evidence type="ECO:0000256" key="1">
    <source>
        <dbReference type="ARBA" id="ARBA00009732"/>
    </source>
</evidence>
<dbReference type="GO" id="GO:0046872">
    <property type="term" value="F:metal ion binding"/>
    <property type="evidence" value="ECO:0007669"/>
    <property type="project" value="UniProtKB-KW"/>
</dbReference>
<feature type="binding site" evidence="4">
    <location>
        <position position="125"/>
    </location>
    <ligand>
        <name>[4Fe-4S] cluster</name>
        <dbReference type="ChEBI" id="CHEBI:49883"/>
    </ligand>
</feature>
<feature type="active site" description="Nucleophile; cysteine thiosulfonate intermediate" evidence="4">
    <location>
        <position position="233"/>
    </location>
</feature>
<organism evidence="6 7">
    <name type="scientific">Rubrobacter taiwanensis</name>
    <dbReference type="NCBI Taxonomy" id="185139"/>
    <lineage>
        <taxon>Bacteria</taxon>
        <taxon>Bacillati</taxon>
        <taxon>Actinomycetota</taxon>
        <taxon>Rubrobacteria</taxon>
        <taxon>Rubrobacterales</taxon>
        <taxon>Rubrobacteraceae</taxon>
        <taxon>Rubrobacter</taxon>
    </lineage>
</organism>
<keyword evidence="4" id="KW-0411">Iron-sulfur</keyword>
<evidence type="ECO:0000256" key="4">
    <source>
        <dbReference type="HAMAP-Rule" id="MF_00063"/>
    </source>
</evidence>
<proteinExistence type="inferred from homology"/>
<dbReference type="GO" id="GO:0070814">
    <property type="term" value="P:hydrogen sulfide biosynthetic process"/>
    <property type="evidence" value="ECO:0007669"/>
    <property type="project" value="UniProtKB-UniRule"/>
</dbReference>
<dbReference type="CDD" id="cd23945">
    <property type="entry name" value="PAPS_reductase"/>
    <property type="match status" value="1"/>
</dbReference>
<evidence type="ECO:0000313" key="6">
    <source>
        <dbReference type="EMBL" id="TCJ13208.1"/>
    </source>
</evidence>
<keyword evidence="2 4" id="KW-0560">Oxidoreductase</keyword>
<evidence type="ECO:0000256" key="3">
    <source>
        <dbReference type="ARBA" id="ARBA00024327"/>
    </source>
</evidence>
<sequence>MSRLASLNSVAEPEIESIARRLEGASPPEVLEWAVETYGEGLTLSVSFGGAEGMVLLDMLSRITGRVRVFTLDTGFLFRETLRFRAEVMRRYRLPLEVVRPQLTITQQAARFGERLYAHDPDFCCRMRKVEPLERALRGYAAWVTGIRREQTAQRRETPVVGWEERFGVVKIAPLARWSSEQVEEYVRERGVPVNPLLERGYRSIGCEPCTRPVGIGEDDRAGRWDGFEKTECGLHWVKEGA</sequence>
<dbReference type="NCBIfam" id="TIGR00434">
    <property type="entry name" value="cysH"/>
    <property type="match status" value="1"/>
</dbReference>
<dbReference type="Gene3D" id="3.40.50.620">
    <property type="entry name" value="HUPs"/>
    <property type="match status" value="1"/>
</dbReference>
<comment type="caution">
    <text evidence="6">The sequence shown here is derived from an EMBL/GenBank/DDBJ whole genome shotgun (WGS) entry which is preliminary data.</text>
</comment>
<comment type="cofactor">
    <cofactor evidence="4">
        <name>[4Fe-4S] cluster</name>
        <dbReference type="ChEBI" id="CHEBI:49883"/>
    </cofactor>
    <text evidence="4">Binds 1 [4Fe-4S] cluster per subunit.</text>
</comment>
<dbReference type="InterPro" id="IPR002500">
    <property type="entry name" value="PAPS_reduct_dom"/>
</dbReference>
<protein>
    <recommendedName>
        <fullName evidence="4">Adenosine 5'-phosphosulfate reductase</fullName>
        <shortName evidence="4">APS reductase</shortName>
        <ecNumber evidence="4">1.8.4.10</ecNumber>
    </recommendedName>
    <alternativeName>
        <fullName evidence="4">5'-adenylylsulfate reductase</fullName>
    </alternativeName>
    <alternativeName>
        <fullName evidence="4">Thioredoxin-dependent 5'-adenylylsulfate reductase</fullName>
    </alternativeName>
</protein>
<dbReference type="InterPro" id="IPR004511">
    <property type="entry name" value="PAPS/APS_Rdtase"/>
</dbReference>
<dbReference type="GO" id="GO:0004604">
    <property type="term" value="F:phosphoadenylyl-sulfate reductase (thioredoxin) activity"/>
    <property type="evidence" value="ECO:0007669"/>
    <property type="project" value="UniProtKB-UniRule"/>
</dbReference>
<keyword evidence="4" id="KW-0479">Metal-binding</keyword>
<dbReference type="NCBIfam" id="NF002537">
    <property type="entry name" value="PRK02090.1"/>
    <property type="match status" value="1"/>
</dbReference>
<evidence type="ECO:0000313" key="7">
    <source>
        <dbReference type="Proteomes" id="UP000295244"/>
    </source>
</evidence>
<feature type="binding site" evidence="4">
    <location>
        <position position="124"/>
    </location>
    <ligand>
        <name>[4Fe-4S] cluster</name>
        <dbReference type="ChEBI" id="CHEBI:49883"/>
    </ligand>
</feature>